<evidence type="ECO:0000313" key="4">
    <source>
        <dbReference type="Proteomes" id="UP001500742"/>
    </source>
</evidence>
<evidence type="ECO:0000256" key="1">
    <source>
        <dbReference type="ARBA" id="ARBA00022801"/>
    </source>
</evidence>
<dbReference type="InterPro" id="IPR036514">
    <property type="entry name" value="SGNH_hydro_sf"/>
</dbReference>
<accession>A0ABP7QXN7</accession>
<keyword evidence="4" id="KW-1185">Reference proteome</keyword>
<dbReference type="PANTHER" id="PTHR22901:SF0">
    <property type="entry name" value="SIALATE O-ACETYLESTERASE"/>
    <property type="match status" value="1"/>
</dbReference>
<dbReference type="InterPro" id="IPR039329">
    <property type="entry name" value="SIAE"/>
</dbReference>
<dbReference type="SUPFAM" id="SSF52266">
    <property type="entry name" value="SGNH hydrolase"/>
    <property type="match status" value="1"/>
</dbReference>
<name>A0ABP7QXN7_9SPHI</name>
<proteinExistence type="predicted"/>
<comment type="caution">
    <text evidence="3">The sequence shown here is derived from an EMBL/GenBank/DDBJ whole genome shotgun (WGS) entry which is preliminary data.</text>
</comment>
<dbReference type="Proteomes" id="UP001500742">
    <property type="component" value="Unassembled WGS sequence"/>
</dbReference>
<keyword evidence="1" id="KW-0378">Hydrolase</keyword>
<evidence type="ECO:0000313" key="3">
    <source>
        <dbReference type="EMBL" id="GAA3989357.1"/>
    </source>
</evidence>
<dbReference type="EMBL" id="BAAAZC010000031">
    <property type="protein sequence ID" value="GAA3989357.1"/>
    <property type="molecule type" value="Genomic_DNA"/>
</dbReference>
<organism evidence="3 4">
    <name type="scientific">Mucilaginibacter dorajii</name>
    <dbReference type="NCBI Taxonomy" id="692994"/>
    <lineage>
        <taxon>Bacteria</taxon>
        <taxon>Pseudomonadati</taxon>
        <taxon>Bacteroidota</taxon>
        <taxon>Sphingobacteriia</taxon>
        <taxon>Sphingobacteriales</taxon>
        <taxon>Sphingobacteriaceae</taxon>
        <taxon>Mucilaginibacter</taxon>
    </lineage>
</organism>
<gene>
    <name evidence="3" type="ORF">GCM10022210_48220</name>
</gene>
<evidence type="ECO:0000259" key="2">
    <source>
        <dbReference type="Pfam" id="PF03629"/>
    </source>
</evidence>
<protein>
    <submittedName>
        <fullName evidence="3">Sialate O-acetylesterase</fullName>
    </submittedName>
</protein>
<dbReference type="Pfam" id="PF03629">
    <property type="entry name" value="SASA"/>
    <property type="match status" value="1"/>
</dbReference>
<dbReference type="PANTHER" id="PTHR22901">
    <property type="entry name" value="SIALATE O-ACETYLESTERASE"/>
    <property type="match status" value="1"/>
</dbReference>
<sequence>MADISLPSVLSDGMVLRQRSAVRIWGWGNPTEKVNIQPSWETAKDTAVVKGNGKWSFTIHTPAAGGPYTIRIDGRNTIILKDILIGEVWICSGQSNMDMSMNWGLKYDDDIPKTDNDSVRLLQVPKLTASFPAESINAKWEKATPKVIRSFSAVGYFFAVRLQKQLHVPVGIINASWGGSAGEPFLPGEAIRTDTALNNAANKLRPNKYASTEPGEVFNAMIYPLKDLPVTGILWYQGEANVGQHTYKRLLTTLIRSWRELWNEDMPFYYVQIAPWSGYGKKLSGALIREDQSKVLSVQKTGMVLTMDLVDDITDLHPKRKKEVGLRLGDLALGDHYGIRGLTYMVPQYDSFRIDGNKMTLSFKHTENGLSSQEKNIRGFYISGKDKTFVPANAEIKGNSVVVWNDDIKHPKAVRYAFSGDATATLFSKKGLPVNLFRTDDWPIDTIKQ</sequence>
<dbReference type="InterPro" id="IPR005181">
    <property type="entry name" value="SASA"/>
</dbReference>
<dbReference type="Gene3D" id="3.40.50.1110">
    <property type="entry name" value="SGNH hydrolase"/>
    <property type="match status" value="1"/>
</dbReference>
<feature type="domain" description="Sialate O-acetylesterase" evidence="2">
    <location>
        <begin position="87"/>
        <end position="328"/>
    </location>
</feature>
<reference evidence="4" key="1">
    <citation type="journal article" date="2019" name="Int. J. Syst. Evol. Microbiol.">
        <title>The Global Catalogue of Microorganisms (GCM) 10K type strain sequencing project: providing services to taxonomists for standard genome sequencing and annotation.</title>
        <authorList>
            <consortium name="The Broad Institute Genomics Platform"/>
            <consortium name="The Broad Institute Genome Sequencing Center for Infectious Disease"/>
            <person name="Wu L."/>
            <person name="Ma J."/>
        </authorList>
    </citation>
    <scope>NUCLEOTIDE SEQUENCE [LARGE SCALE GENOMIC DNA]</scope>
    <source>
        <strain evidence="4">JCM 16601</strain>
    </source>
</reference>